<dbReference type="InterPro" id="IPR058624">
    <property type="entry name" value="MdtA-like_HH"/>
</dbReference>
<evidence type="ECO:0000313" key="7">
    <source>
        <dbReference type="Proteomes" id="UP000754226"/>
    </source>
</evidence>
<comment type="similarity">
    <text evidence="1">Belongs to the membrane fusion protein (MFP) (TC 8.A.1) family.</text>
</comment>
<dbReference type="InterPro" id="IPR058625">
    <property type="entry name" value="MdtA-like_BSH"/>
</dbReference>
<organism evidence="6 7">
    <name type="scientific">Acidaminococcus intestini</name>
    <dbReference type="NCBI Taxonomy" id="187327"/>
    <lineage>
        <taxon>Bacteria</taxon>
        <taxon>Bacillati</taxon>
        <taxon>Bacillota</taxon>
        <taxon>Negativicutes</taxon>
        <taxon>Acidaminococcales</taxon>
        <taxon>Acidaminococcaceae</taxon>
        <taxon>Acidaminococcus</taxon>
    </lineage>
</organism>
<protein>
    <submittedName>
        <fullName evidence="6">Efflux RND transporter periplasmic adaptor subunit</fullName>
    </submittedName>
</protein>
<evidence type="ECO:0000259" key="2">
    <source>
        <dbReference type="Pfam" id="PF25876"/>
    </source>
</evidence>
<dbReference type="Pfam" id="PF25954">
    <property type="entry name" value="Beta-barrel_RND_2"/>
    <property type="match status" value="1"/>
</dbReference>
<reference evidence="6" key="1">
    <citation type="submission" date="2021-02" db="EMBL/GenBank/DDBJ databases">
        <title>Infant gut strain persistence is associated with maternal origin, phylogeny, and functional potential including surface adhesion and iron acquisition.</title>
        <authorList>
            <person name="Lou Y.C."/>
        </authorList>
    </citation>
    <scope>NUCLEOTIDE SEQUENCE</scope>
    <source>
        <strain evidence="6">L3_106_000M1_dasL3_106_000M1_concoct_15</strain>
    </source>
</reference>
<dbReference type="SUPFAM" id="SSF111369">
    <property type="entry name" value="HlyD-like secretion proteins"/>
    <property type="match status" value="1"/>
</dbReference>
<dbReference type="Pfam" id="PF25989">
    <property type="entry name" value="YknX_C"/>
    <property type="match status" value="1"/>
</dbReference>
<name>A0A943ED06_9FIRM</name>
<dbReference type="GO" id="GO:1990281">
    <property type="term" value="C:efflux pump complex"/>
    <property type="evidence" value="ECO:0007669"/>
    <property type="project" value="TreeGrafter"/>
</dbReference>
<gene>
    <name evidence="6" type="ORF">KHX13_06395</name>
</gene>
<dbReference type="Proteomes" id="UP000754226">
    <property type="component" value="Unassembled WGS sequence"/>
</dbReference>
<dbReference type="GO" id="GO:0015562">
    <property type="term" value="F:efflux transmembrane transporter activity"/>
    <property type="evidence" value="ECO:0007669"/>
    <property type="project" value="TreeGrafter"/>
</dbReference>
<feature type="domain" description="YknX-like C-terminal permuted SH3-like" evidence="5">
    <location>
        <begin position="298"/>
        <end position="365"/>
    </location>
</feature>
<dbReference type="Gene3D" id="2.40.50.100">
    <property type="match status" value="1"/>
</dbReference>
<evidence type="ECO:0000259" key="3">
    <source>
        <dbReference type="Pfam" id="PF25917"/>
    </source>
</evidence>
<dbReference type="Gene3D" id="2.40.30.170">
    <property type="match status" value="1"/>
</dbReference>
<dbReference type="InterPro" id="IPR058637">
    <property type="entry name" value="YknX-like_C"/>
</dbReference>
<dbReference type="InterPro" id="IPR006143">
    <property type="entry name" value="RND_pump_MFP"/>
</dbReference>
<evidence type="ECO:0000259" key="4">
    <source>
        <dbReference type="Pfam" id="PF25954"/>
    </source>
</evidence>
<dbReference type="Pfam" id="PF25917">
    <property type="entry name" value="BSH_RND"/>
    <property type="match status" value="1"/>
</dbReference>
<feature type="domain" description="Multidrug resistance protein MdtA-like barrel-sandwich hybrid" evidence="3">
    <location>
        <begin position="78"/>
        <end position="212"/>
    </location>
</feature>
<dbReference type="NCBIfam" id="TIGR01730">
    <property type="entry name" value="RND_mfp"/>
    <property type="match status" value="1"/>
</dbReference>
<evidence type="ECO:0000256" key="1">
    <source>
        <dbReference type="ARBA" id="ARBA00009477"/>
    </source>
</evidence>
<dbReference type="AlphaFoldDB" id="A0A943ED06"/>
<feature type="domain" description="Multidrug resistance protein MdtA-like alpha-helical hairpin" evidence="2">
    <location>
        <begin position="113"/>
        <end position="181"/>
    </location>
</feature>
<evidence type="ECO:0000313" key="6">
    <source>
        <dbReference type="EMBL" id="MBS5519942.1"/>
    </source>
</evidence>
<dbReference type="InterPro" id="IPR058792">
    <property type="entry name" value="Beta-barrel_RND_2"/>
</dbReference>
<dbReference type="EMBL" id="JAGZCZ010000006">
    <property type="protein sequence ID" value="MBS5519942.1"/>
    <property type="molecule type" value="Genomic_DNA"/>
</dbReference>
<accession>A0A943ED06</accession>
<feature type="domain" description="CusB-like beta-barrel" evidence="4">
    <location>
        <begin position="219"/>
        <end position="292"/>
    </location>
</feature>
<proteinExistence type="inferred from homology"/>
<dbReference type="Gene3D" id="2.40.420.20">
    <property type="match status" value="1"/>
</dbReference>
<sequence>MNQLKAYLVHHRKQIVLIAALLLFILLGRALYQILFPPKSVKTIPYVRTITVGTDETSGTYTYPGTVRGKYESVLSFQVNGRITKRLVNLGDTVKAGDVLMTIDPKDVREKVRNAEAAVNAAASRAKLARENARRYEALYKEGAVSASLWDQYRTEEEAASAALSQASASLQTAQNQLSYTELTADHDGVVAALSGEVGQVAAAGSPMATVIQDGQREVEIYVPESRLASMAPGTPVTVTFWALHNEEAAGTVRYISPMADPATKTYKVRVSLTQMPQGAQLGMTAKVALIKKGTAALMIPRSALYEAAGKTGVWVVTDGRVFLHPVTLGSYEDDTVTITDGLTEGDRIVTGGISKLKEGMEVKVEGSDT</sequence>
<dbReference type="PANTHER" id="PTHR30469">
    <property type="entry name" value="MULTIDRUG RESISTANCE PROTEIN MDTA"/>
    <property type="match status" value="1"/>
</dbReference>
<comment type="caution">
    <text evidence="6">The sequence shown here is derived from an EMBL/GenBank/DDBJ whole genome shotgun (WGS) entry which is preliminary data.</text>
</comment>
<dbReference type="Pfam" id="PF25876">
    <property type="entry name" value="HH_MFP_RND"/>
    <property type="match status" value="1"/>
</dbReference>
<dbReference type="PANTHER" id="PTHR30469:SF15">
    <property type="entry name" value="HLYD FAMILY OF SECRETION PROTEINS"/>
    <property type="match status" value="1"/>
</dbReference>
<dbReference type="Gene3D" id="1.10.287.470">
    <property type="entry name" value="Helix hairpin bin"/>
    <property type="match status" value="1"/>
</dbReference>
<evidence type="ECO:0000259" key="5">
    <source>
        <dbReference type="Pfam" id="PF25989"/>
    </source>
</evidence>